<feature type="transmembrane region" description="Helical" evidence="6">
    <location>
        <begin position="173"/>
        <end position="194"/>
    </location>
</feature>
<feature type="transmembrane region" description="Helical" evidence="6">
    <location>
        <begin position="336"/>
        <end position="354"/>
    </location>
</feature>
<dbReference type="PANTHER" id="PTHR48022:SF29">
    <property type="entry name" value="SUGAR TRANSPORTER, PUTATIVE (AFU_ORTHOLOGUE AFUA_6G14500)-RELATED"/>
    <property type="match status" value="1"/>
</dbReference>
<dbReference type="SUPFAM" id="SSF103473">
    <property type="entry name" value="MFS general substrate transporter"/>
    <property type="match status" value="1"/>
</dbReference>
<evidence type="ECO:0000313" key="8">
    <source>
        <dbReference type="EMBL" id="CAI4214105.1"/>
    </source>
</evidence>
<evidence type="ECO:0000256" key="4">
    <source>
        <dbReference type="ARBA" id="ARBA00022989"/>
    </source>
</evidence>
<feature type="transmembrane region" description="Helical" evidence="6">
    <location>
        <begin position="114"/>
        <end position="132"/>
    </location>
</feature>
<feature type="transmembrane region" description="Helical" evidence="6">
    <location>
        <begin position="465"/>
        <end position="484"/>
    </location>
</feature>
<feature type="transmembrane region" description="Helical" evidence="6">
    <location>
        <begin position="138"/>
        <end position="161"/>
    </location>
</feature>
<dbReference type="AlphaFoldDB" id="A0A9P1H037"/>
<dbReference type="InterPro" id="IPR050360">
    <property type="entry name" value="MFS_Sugar_Transporters"/>
</dbReference>
<dbReference type="InterPro" id="IPR020846">
    <property type="entry name" value="MFS_dom"/>
</dbReference>
<dbReference type="PANTHER" id="PTHR48022">
    <property type="entry name" value="PLASTIDIC GLUCOSE TRANSPORTER 4"/>
    <property type="match status" value="1"/>
</dbReference>
<proteinExistence type="inferred from homology"/>
<protein>
    <recommendedName>
        <fullName evidence="7">Major facilitator superfamily (MFS) profile domain-containing protein</fullName>
    </recommendedName>
</protein>
<dbReference type="Gene3D" id="1.20.1250.20">
    <property type="entry name" value="MFS general substrate transporter like domains"/>
    <property type="match status" value="1"/>
</dbReference>
<organism evidence="8 9">
    <name type="scientific">Parascedosporium putredinis</name>
    <dbReference type="NCBI Taxonomy" id="1442378"/>
    <lineage>
        <taxon>Eukaryota</taxon>
        <taxon>Fungi</taxon>
        <taxon>Dikarya</taxon>
        <taxon>Ascomycota</taxon>
        <taxon>Pezizomycotina</taxon>
        <taxon>Sordariomycetes</taxon>
        <taxon>Hypocreomycetidae</taxon>
        <taxon>Microascales</taxon>
        <taxon>Microascaceae</taxon>
        <taxon>Parascedosporium</taxon>
    </lineage>
</organism>
<evidence type="ECO:0000256" key="5">
    <source>
        <dbReference type="ARBA" id="ARBA00023136"/>
    </source>
</evidence>
<gene>
    <name evidence="8" type="ORF">PPNO1_LOCUS3837</name>
</gene>
<dbReference type="Pfam" id="PF00083">
    <property type="entry name" value="Sugar_tr"/>
    <property type="match status" value="1"/>
</dbReference>
<keyword evidence="5 6" id="KW-0472">Membrane</keyword>
<dbReference type="Proteomes" id="UP000838763">
    <property type="component" value="Unassembled WGS sequence"/>
</dbReference>
<name>A0A9P1H037_9PEZI</name>
<keyword evidence="4 6" id="KW-1133">Transmembrane helix</keyword>
<comment type="similarity">
    <text evidence="2">Belongs to the major facilitator superfamily. Sugar transporter (TC 2.A.1.1) family.</text>
</comment>
<dbReference type="EMBL" id="CALLCH030000010">
    <property type="protein sequence ID" value="CAI4214105.1"/>
    <property type="molecule type" value="Genomic_DNA"/>
</dbReference>
<evidence type="ECO:0000256" key="6">
    <source>
        <dbReference type="SAM" id="Phobius"/>
    </source>
</evidence>
<dbReference type="FunFam" id="1.20.1250.20:FF:000117">
    <property type="entry name" value="MFS hexose transporter"/>
    <property type="match status" value="1"/>
</dbReference>
<keyword evidence="3 6" id="KW-0812">Transmembrane</keyword>
<comment type="caution">
    <text evidence="8">The sequence shown here is derived from an EMBL/GenBank/DDBJ whole genome shotgun (WGS) entry which is preliminary data.</text>
</comment>
<dbReference type="GO" id="GO:0005351">
    <property type="term" value="F:carbohydrate:proton symporter activity"/>
    <property type="evidence" value="ECO:0007669"/>
    <property type="project" value="TreeGrafter"/>
</dbReference>
<evidence type="ECO:0000256" key="1">
    <source>
        <dbReference type="ARBA" id="ARBA00004141"/>
    </source>
</evidence>
<dbReference type="GO" id="GO:0016020">
    <property type="term" value="C:membrane"/>
    <property type="evidence" value="ECO:0007669"/>
    <property type="project" value="UniProtKB-SubCell"/>
</dbReference>
<dbReference type="InterPro" id="IPR005828">
    <property type="entry name" value="MFS_sugar_transport-like"/>
</dbReference>
<sequence>MVNLGEAADPIVTRLVEEDKVPWYKKPNLRYMYIWLFCCCMGVEMTSGFDSQLINTLQYSQVFQKYFGGGRMNDAGDYAIEPGLLGFMNSCYNLGTVFAVPIAPWFAQKFGRRWSIMFGSLVMVVGAILQGFSQHVAMYIVSRMILGAGVLFPIISGAALIGELGHPKERPVLTSLFNSSYFIGQIVAAAIAFGTNKITSDWAWRLPSILQICPSLLQIATVFLLPESPRYLISRDRDDEAAEILTKYHAEGDSESLLVKAEIAQIRETIKIEMEVSKQSWLQLFTSPGMRRRVLVTIFLGLFTQFSGNTMISYYSNVLFNMMGFTDATTKSQINVANACWSLINATLIALFVTRFKRRRMFMLSATLMLLVFIAFTISLERLEVAEKTGVKNGKAAISALFWYYAYSPCYNIGNNALTYTYLIELWPYSQRSRGIGVQQIFGKIASFISNNVNPVALSAVGWKFLIFYCCWIAFEFCIVFTLYPETSGHTLEELAFLFEDKSLNDRTAAAIEKNI</sequence>
<dbReference type="InterPro" id="IPR036259">
    <property type="entry name" value="MFS_trans_sf"/>
</dbReference>
<evidence type="ECO:0000259" key="7">
    <source>
        <dbReference type="PROSITE" id="PS50850"/>
    </source>
</evidence>
<keyword evidence="9" id="KW-1185">Reference proteome</keyword>
<feature type="transmembrane region" description="Helical" evidence="6">
    <location>
        <begin position="361"/>
        <end position="380"/>
    </location>
</feature>
<reference evidence="8" key="1">
    <citation type="submission" date="2022-11" db="EMBL/GenBank/DDBJ databases">
        <authorList>
            <person name="Scott C."/>
            <person name="Bruce N."/>
        </authorList>
    </citation>
    <scope>NUCLEOTIDE SEQUENCE</scope>
</reference>
<feature type="domain" description="Major facilitator superfamily (MFS) profile" evidence="7">
    <location>
        <begin position="36"/>
        <end position="488"/>
    </location>
</feature>
<comment type="subcellular location">
    <subcellularLocation>
        <location evidence="1">Membrane</location>
        <topology evidence="1">Multi-pass membrane protein</topology>
    </subcellularLocation>
</comment>
<accession>A0A9P1H037</accession>
<dbReference type="PROSITE" id="PS50850">
    <property type="entry name" value="MFS"/>
    <property type="match status" value="1"/>
</dbReference>
<evidence type="ECO:0000256" key="3">
    <source>
        <dbReference type="ARBA" id="ARBA00022692"/>
    </source>
</evidence>
<feature type="transmembrane region" description="Helical" evidence="6">
    <location>
        <begin position="294"/>
        <end position="316"/>
    </location>
</feature>
<evidence type="ECO:0000256" key="2">
    <source>
        <dbReference type="ARBA" id="ARBA00010992"/>
    </source>
</evidence>
<evidence type="ECO:0000313" key="9">
    <source>
        <dbReference type="Proteomes" id="UP000838763"/>
    </source>
</evidence>
<dbReference type="OrthoDB" id="6133115at2759"/>